<protein>
    <recommendedName>
        <fullName evidence="4">Protein FAM136A</fullName>
    </recommendedName>
</protein>
<dbReference type="PANTHER" id="PTHR21096">
    <property type="entry name" value="PROTEIN FAM136A"/>
    <property type="match status" value="1"/>
</dbReference>
<proteinExistence type="inferred from homology"/>
<dbReference type="Proteomes" id="UP001157974">
    <property type="component" value="Unassembled WGS sequence"/>
</dbReference>
<organism evidence="2 3">
    <name type="scientific">Rhodosorus marinus</name>
    <dbReference type="NCBI Taxonomy" id="101924"/>
    <lineage>
        <taxon>Eukaryota</taxon>
        <taxon>Rhodophyta</taxon>
        <taxon>Stylonematophyceae</taxon>
        <taxon>Stylonematales</taxon>
        <taxon>Stylonemataceae</taxon>
        <taxon>Rhodosorus</taxon>
    </lineage>
</organism>
<gene>
    <name evidence="2" type="ORF">NDN08_003252</name>
</gene>
<keyword evidence="3" id="KW-1185">Reference proteome</keyword>
<reference evidence="2 3" key="1">
    <citation type="journal article" date="2023" name="Nat. Commun.">
        <title>Origin of minicircular mitochondrial genomes in red algae.</title>
        <authorList>
            <person name="Lee Y."/>
            <person name="Cho C.H."/>
            <person name="Lee Y.M."/>
            <person name="Park S.I."/>
            <person name="Yang J.H."/>
            <person name="West J.A."/>
            <person name="Bhattacharya D."/>
            <person name="Yoon H.S."/>
        </authorList>
    </citation>
    <scope>NUCLEOTIDE SEQUENCE [LARGE SCALE GENOMIC DNA]</scope>
    <source>
        <strain evidence="2 3">CCMP1338</strain>
        <tissue evidence="2">Whole cell</tissue>
    </source>
</reference>
<dbReference type="EMBL" id="JAMWBK010000003">
    <property type="protein sequence ID" value="KAJ8906764.1"/>
    <property type="molecule type" value="Genomic_DNA"/>
</dbReference>
<accession>A0AAV8UW67</accession>
<evidence type="ECO:0000313" key="3">
    <source>
        <dbReference type="Proteomes" id="UP001157974"/>
    </source>
</evidence>
<evidence type="ECO:0000256" key="1">
    <source>
        <dbReference type="ARBA" id="ARBA00009952"/>
    </source>
</evidence>
<dbReference type="GO" id="GO:0005737">
    <property type="term" value="C:cytoplasm"/>
    <property type="evidence" value="ECO:0007669"/>
    <property type="project" value="TreeGrafter"/>
</dbReference>
<comment type="caution">
    <text evidence="2">The sequence shown here is derived from an EMBL/GenBank/DDBJ whole genome shotgun (WGS) entry which is preliminary data.</text>
</comment>
<name>A0AAV8UW67_9RHOD</name>
<evidence type="ECO:0000313" key="2">
    <source>
        <dbReference type="EMBL" id="KAJ8906764.1"/>
    </source>
</evidence>
<dbReference type="AlphaFoldDB" id="A0AAV8UW67"/>
<dbReference type="Pfam" id="PF05811">
    <property type="entry name" value="DUF842"/>
    <property type="match status" value="1"/>
</dbReference>
<sequence>MVNRTDEFFAAVTKEIEGLEMNHVIPMQKKAFLCSADCCDGKTTRAEVVGKCVDNCQRPLQFIQQTVNSAVQQLSNKFSACEAQCQDKANYIAEDRSQKAARRFYDRCVSDCAESCEKHLPEMVEHLRTAVGEAEPL</sequence>
<dbReference type="PANTHER" id="PTHR21096:SF0">
    <property type="entry name" value="PROTEIN FAM136A"/>
    <property type="match status" value="1"/>
</dbReference>
<evidence type="ECO:0008006" key="4">
    <source>
        <dbReference type="Google" id="ProtNLM"/>
    </source>
</evidence>
<comment type="similarity">
    <text evidence="1">Belongs to the FAM136 family.</text>
</comment>
<dbReference type="InterPro" id="IPR008560">
    <property type="entry name" value="DUF842_euk"/>
</dbReference>